<evidence type="ECO:0000256" key="5">
    <source>
        <dbReference type="NCBIfam" id="TIGR01378"/>
    </source>
</evidence>
<dbReference type="InterPro" id="IPR007371">
    <property type="entry name" value="TPK_catalytic"/>
</dbReference>
<evidence type="ECO:0000313" key="8">
    <source>
        <dbReference type="Proteomes" id="UP000658131"/>
    </source>
</evidence>
<dbReference type="SUPFAM" id="SSF63862">
    <property type="entry name" value="Thiamin pyrophosphokinase, substrate-binding domain"/>
    <property type="match status" value="1"/>
</dbReference>
<comment type="caution">
    <text evidence="7">The sequence shown here is derived from an EMBL/GenBank/DDBJ whole genome shotgun (WGS) entry which is preliminary data.</text>
</comment>
<reference evidence="7 8" key="1">
    <citation type="submission" date="2020-08" db="EMBL/GenBank/DDBJ databases">
        <title>Genome public.</title>
        <authorList>
            <person name="Liu C."/>
            <person name="Sun Q."/>
        </authorList>
    </citation>
    <scope>NUCLEOTIDE SEQUENCE [LARGE SCALE GENOMIC DNA]</scope>
    <source>
        <strain evidence="7 8">BX1</strain>
    </source>
</reference>
<evidence type="ECO:0000256" key="1">
    <source>
        <dbReference type="ARBA" id="ARBA00022679"/>
    </source>
</evidence>
<dbReference type="NCBIfam" id="TIGR01378">
    <property type="entry name" value="thi_PPkinase"/>
    <property type="match status" value="1"/>
</dbReference>
<dbReference type="Gene3D" id="3.40.50.10240">
    <property type="entry name" value="Thiamin pyrophosphokinase, catalytic domain"/>
    <property type="match status" value="1"/>
</dbReference>
<dbReference type="SUPFAM" id="SSF63999">
    <property type="entry name" value="Thiamin pyrophosphokinase, catalytic domain"/>
    <property type="match status" value="1"/>
</dbReference>
<sequence>MKRCIVFCAGEAGPLPSGFCIEPEDLVIACDAGYRSACEAGVQPHLLIGDFDSLGEPLPEGIETLRFPVEKDDTDGMLALREGLHRGFRRFVLFFALGGRLDHTIANLQALVFLQEHEAEGMLIGPNDTVRLLTPGSLTLPRRDGFTLSIFACGGEARGVTLTGMQYPLKEATVTTAFPIGLGNHILAAQGRIDLRQGKLLVVESRIN</sequence>
<dbReference type="RefSeq" id="WP_262399068.1">
    <property type="nucleotide sequence ID" value="NZ_JACRTB010000003.1"/>
</dbReference>
<dbReference type="InterPro" id="IPR053149">
    <property type="entry name" value="TPK"/>
</dbReference>
<keyword evidence="4" id="KW-0067">ATP-binding</keyword>
<dbReference type="PANTHER" id="PTHR41299:SF1">
    <property type="entry name" value="THIAMINE PYROPHOSPHOKINASE"/>
    <property type="match status" value="1"/>
</dbReference>
<evidence type="ECO:0000256" key="2">
    <source>
        <dbReference type="ARBA" id="ARBA00022741"/>
    </source>
</evidence>
<evidence type="ECO:0000313" key="7">
    <source>
        <dbReference type="EMBL" id="MBC8575433.1"/>
    </source>
</evidence>
<keyword evidence="2" id="KW-0547">Nucleotide-binding</keyword>
<dbReference type="InterPro" id="IPR036759">
    <property type="entry name" value="TPK_catalytic_sf"/>
</dbReference>
<dbReference type="EC" id="2.7.6.2" evidence="5"/>
<dbReference type="Pfam" id="PF04263">
    <property type="entry name" value="TPK_catalytic"/>
    <property type="match status" value="1"/>
</dbReference>
<dbReference type="EMBL" id="JACRTB010000003">
    <property type="protein sequence ID" value="MBC8575433.1"/>
    <property type="molecule type" value="Genomic_DNA"/>
</dbReference>
<dbReference type="PANTHER" id="PTHR41299">
    <property type="entry name" value="THIAMINE PYROPHOSPHOKINASE"/>
    <property type="match status" value="1"/>
</dbReference>
<name>A0ABR7NGA7_9FIRM</name>
<feature type="domain" description="Thiamin pyrophosphokinase thiamin-binding" evidence="6">
    <location>
        <begin position="136"/>
        <end position="201"/>
    </location>
</feature>
<evidence type="ECO:0000256" key="4">
    <source>
        <dbReference type="ARBA" id="ARBA00022840"/>
    </source>
</evidence>
<gene>
    <name evidence="7" type="ORF">H8717_03260</name>
</gene>
<dbReference type="GO" id="GO:0004788">
    <property type="term" value="F:thiamine diphosphokinase activity"/>
    <property type="evidence" value="ECO:0007669"/>
    <property type="project" value="UniProtKB-EC"/>
</dbReference>
<dbReference type="Pfam" id="PF04265">
    <property type="entry name" value="TPK_B1_binding"/>
    <property type="match status" value="1"/>
</dbReference>
<dbReference type="InterPro" id="IPR006282">
    <property type="entry name" value="Thi_PPkinase"/>
</dbReference>
<dbReference type="CDD" id="cd07995">
    <property type="entry name" value="TPK"/>
    <property type="match status" value="1"/>
</dbReference>
<dbReference type="SMART" id="SM00983">
    <property type="entry name" value="TPK_B1_binding"/>
    <property type="match status" value="1"/>
</dbReference>
<accession>A0ABR7NGA7</accession>
<proteinExistence type="predicted"/>
<keyword evidence="3" id="KW-0418">Kinase</keyword>
<keyword evidence="1 7" id="KW-0808">Transferase</keyword>
<keyword evidence="8" id="KW-1185">Reference proteome</keyword>
<dbReference type="Proteomes" id="UP000658131">
    <property type="component" value="Unassembled WGS sequence"/>
</dbReference>
<evidence type="ECO:0000259" key="6">
    <source>
        <dbReference type="SMART" id="SM00983"/>
    </source>
</evidence>
<dbReference type="InterPro" id="IPR036371">
    <property type="entry name" value="TPK_B1-bd_sf"/>
</dbReference>
<evidence type="ECO:0000256" key="3">
    <source>
        <dbReference type="ARBA" id="ARBA00022777"/>
    </source>
</evidence>
<protein>
    <recommendedName>
        <fullName evidence="5">Thiamine diphosphokinase</fullName>
        <ecNumber evidence="5">2.7.6.2</ecNumber>
    </recommendedName>
</protein>
<organism evidence="7 8">
    <name type="scientific">Yanshouia hominis</name>
    <dbReference type="NCBI Taxonomy" id="2763673"/>
    <lineage>
        <taxon>Bacteria</taxon>
        <taxon>Bacillati</taxon>
        <taxon>Bacillota</taxon>
        <taxon>Clostridia</taxon>
        <taxon>Eubacteriales</taxon>
        <taxon>Oscillospiraceae</taxon>
        <taxon>Yanshouia</taxon>
    </lineage>
</organism>
<dbReference type="InterPro" id="IPR007373">
    <property type="entry name" value="Thiamin_PyroPKinase_B1-bd"/>
</dbReference>